<sequence>MQGARPIIQVFDGQHRELIIPVYQRNYDWQRKHCAQLFDDLEEIIREGREAHFFGAIVGGGTSFERLVIDGQ</sequence>
<dbReference type="OrthoDB" id="9798761at2"/>
<dbReference type="Pfam" id="PF03235">
    <property type="entry name" value="GmrSD_N"/>
    <property type="match status" value="1"/>
</dbReference>
<name>A0A076NM94_9CORY</name>
<accession>A0A076NM94</accession>
<dbReference type="RefSeq" id="WP_038593201.1">
    <property type="nucleotide sequence ID" value="NZ_CP009211.1"/>
</dbReference>
<dbReference type="PANTHER" id="PTHR35149">
    <property type="entry name" value="SLL5132 PROTEIN"/>
    <property type="match status" value="1"/>
</dbReference>
<proteinExistence type="predicted"/>
<reference evidence="2 4" key="1">
    <citation type="submission" date="2014-08" db="EMBL/GenBank/DDBJ databases">
        <title>Complete genome sequence of Corynebacterium imitans DSM 44264, isolated from a five-month-old boy with suspected pharyngeal diphtheria.</title>
        <authorList>
            <person name="Mollmann S."/>
            <person name="Albersmeier A."/>
            <person name="Ruckert C."/>
            <person name="Tauch A."/>
        </authorList>
    </citation>
    <scope>NUCLEOTIDE SEQUENCE [LARGE SCALE GENOMIC DNA]</scope>
    <source>
        <strain evidence="2 4">DSM 44264</strain>
    </source>
</reference>
<dbReference type="InterPro" id="IPR004919">
    <property type="entry name" value="GmrSD_N"/>
</dbReference>
<dbReference type="EMBL" id="CP009211">
    <property type="protein sequence ID" value="AIJ34448.1"/>
    <property type="molecule type" value="Genomic_DNA"/>
</dbReference>
<organism evidence="2 4">
    <name type="scientific">Corynebacterium imitans</name>
    <dbReference type="NCBI Taxonomy" id="156978"/>
    <lineage>
        <taxon>Bacteria</taxon>
        <taxon>Bacillati</taxon>
        <taxon>Actinomycetota</taxon>
        <taxon>Actinomycetes</taxon>
        <taxon>Mycobacteriales</taxon>
        <taxon>Corynebacteriaceae</taxon>
        <taxon>Corynebacterium</taxon>
    </lineage>
</organism>
<dbReference type="EMBL" id="LT906467">
    <property type="protein sequence ID" value="SNV87338.1"/>
    <property type="molecule type" value="Genomic_DNA"/>
</dbReference>
<dbReference type="Proteomes" id="UP000215374">
    <property type="component" value="Chromosome 1"/>
</dbReference>
<dbReference type="eggNOG" id="COG1479">
    <property type="taxonomic scope" value="Bacteria"/>
</dbReference>
<dbReference type="PANTHER" id="PTHR35149:SF2">
    <property type="entry name" value="DUF262 DOMAIN-CONTAINING PROTEIN"/>
    <property type="match status" value="1"/>
</dbReference>
<keyword evidence="4" id="KW-1185">Reference proteome</keyword>
<dbReference type="KEGG" id="cii:CIMIT_11675"/>
<protein>
    <submittedName>
        <fullName evidence="3">Uncharacterized conserved protein</fullName>
    </submittedName>
</protein>
<dbReference type="STRING" id="156978.CIMIT_11675"/>
<evidence type="ECO:0000313" key="5">
    <source>
        <dbReference type="Proteomes" id="UP000215374"/>
    </source>
</evidence>
<dbReference type="Proteomes" id="UP000028780">
    <property type="component" value="Chromosome"/>
</dbReference>
<evidence type="ECO:0000259" key="1">
    <source>
        <dbReference type="Pfam" id="PF03235"/>
    </source>
</evidence>
<gene>
    <name evidence="2" type="ORF">CIMIT_11675</name>
    <name evidence="3" type="ORF">SAMEA4535761_02393</name>
</gene>
<evidence type="ECO:0000313" key="2">
    <source>
        <dbReference type="EMBL" id="AIJ34448.1"/>
    </source>
</evidence>
<reference evidence="3 5" key="2">
    <citation type="submission" date="2017-06" db="EMBL/GenBank/DDBJ databases">
        <authorList>
            <consortium name="Pathogen Informatics"/>
        </authorList>
    </citation>
    <scope>NUCLEOTIDE SEQUENCE [LARGE SCALE GENOMIC DNA]</scope>
    <source>
        <strain evidence="3 5">NCTC13015</strain>
    </source>
</reference>
<feature type="domain" description="GmrSD restriction endonucleases N-terminal" evidence="1">
    <location>
        <begin position="8"/>
        <end position="72"/>
    </location>
</feature>
<dbReference type="HOGENOM" id="CLU_198234_0_0_11"/>
<dbReference type="AlphaFoldDB" id="A0A076NM94"/>
<evidence type="ECO:0000313" key="4">
    <source>
        <dbReference type="Proteomes" id="UP000028780"/>
    </source>
</evidence>
<evidence type="ECO:0000313" key="3">
    <source>
        <dbReference type="EMBL" id="SNV87338.1"/>
    </source>
</evidence>